<evidence type="ECO:0000313" key="3">
    <source>
        <dbReference type="Proteomes" id="UP000886812"/>
    </source>
</evidence>
<name>A0A9D1T1K8_9BACT</name>
<dbReference type="PROSITE" id="PS51257">
    <property type="entry name" value="PROKAR_LIPOPROTEIN"/>
    <property type="match status" value="1"/>
</dbReference>
<evidence type="ECO:0000313" key="2">
    <source>
        <dbReference type="EMBL" id="HIV04584.1"/>
    </source>
</evidence>
<keyword evidence="1" id="KW-0812">Transmembrane</keyword>
<sequence length="90" mass="9680">MTKVKALKALTALAIAAGCLFLPYESFGVVLSAVEIRVIAIFVLAALFWILEPFPIWTTSMLVIVTMLLTVSDLALELTPPGSDVPVFSL</sequence>
<evidence type="ECO:0000256" key="1">
    <source>
        <dbReference type="SAM" id="Phobius"/>
    </source>
</evidence>
<keyword evidence="1" id="KW-1133">Transmembrane helix</keyword>
<comment type="caution">
    <text evidence="2">The sequence shown here is derived from an EMBL/GenBank/DDBJ whole genome shotgun (WGS) entry which is preliminary data.</text>
</comment>
<dbReference type="AlphaFoldDB" id="A0A9D1T1K8"/>
<reference evidence="2" key="2">
    <citation type="journal article" date="2021" name="PeerJ">
        <title>Extensive microbial diversity within the chicken gut microbiome revealed by metagenomics and culture.</title>
        <authorList>
            <person name="Gilroy R."/>
            <person name="Ravi A."/>
            <person name="Getino M."/>
            <person name="Pursley I."/>
            <person name="Horton D.L."/>
            <person name="Alikhan N.F."/>
            <person name="Baker D."/>
            <person name="Gharbi K."/>
            <person name="Hall N."/>
            <person name="Watson M."/>
            <person name="Adriaenssens E.M."/>
            <person name="Foster-Nyarko E."/>
            <person name="Jarju S."/>
            <person name="Secka A."/>
            <person name="Antonio M."/>
            <person name="Oren A."/>
            <person name="Chaudhuri R.R."/>
            <person name="La Ragione R."/>
            <person name="Hildebrand F."/>
            <person name="Pallen M.J."/>
        </authorList>
    </citation>
    <scope>NUCLEOTIDE SEQUENCE</scope>
    <source>
        <strain evidence="2">10669</strain>
    </source>
</reference>
<accession>A0A9D1T1K8</accession>
<dbReference type="EMBL" id="DVOG01000144">
    <property type="protein sequence ID" value="HIV04584.1"/>
    <property type="molecule type" value="Genomic_DNA"/>
</dbReference>
<feature type="non-terminal residue" evidence="2">
    <location>
        <position position="90"/>
    </location>
</feature>
<reference evidence="2" key="1">
    <citation type="submission" date="2020-10" db="EMBL/GenBank/DDBJ databases">
        <authorList>
            <person name="Gilroy R."/>
        </authorList>
    </citation>
    <scope>NUCLEOTIDE SEQUENCE</scope>
    <source>
        <strain evidence="2">10669</strain>
    </source>
</reference>
<feature type="transmembrane region" description="Helical" evidence="1">
    <location>
        <begin position="6"/>
        <end position="22"/>
    </location>
</feature>
<gene>
    <name evidence="2" type="ORF">IAC75_05500</name>
</gene>
<keyword evidence="1" id="KW-0472">Membrane</keyword>
<feature type="transmembrane region" description="Helical" evidence="1">
    <location>
        <begin position="29"/>
        <end position="50"/>
    </location>
</feature>
<organism evidence="2 3">
    <name type="scientific">Candidatus Spyradosoma merdigallinarum</name>
    <dbReference type="NCBI Taxonomy" id="2840950"/>
    <lineage>
        <taxon>Bacteria</taxon>
        <taxon>Pseudomonadati</taxon>
        <taxon>Verrucomicrobiota</taxon>
        <taxon>Opitutia</taxon>
        <taxon>Opitutia incertae sedis</taxon>
        <taxon>Candidatus Spyradosoma</taxon>
    </lineage>
</organism>
<proteinExistence type="predicted"/>
<protein>
    <submittedName>
        <fullName evidence="2">Anion permease</fullName>
    </submittedName>
</protein>
<dbReference type="Proteomes" id="UP000886812">
    <property type="component" value="Unassembled WGS sequence"/>
</dbReference>